<evidence type="ECO:0000256" key="14">
    <source>
        <dbReference type="ARBA" id="ARBA00023136"/>
    </source>
</evidence>
<reference evidence="22" key="1">
    <citation type="journal article" date="2018" name="Nat. Genet.">
        <title>Extensive intraspecific gene order and gene structural variations between Mo17 and other maize genomes.</title>
        <authorList>
            <person name="Sun S."/>
            <person name="Zhou Y."/>
            <person name="Chen J."/>
            <person name="Shi J."/>
            <person name="Zhao H."/>
            <person name="Zhao H."/>
            <person name="Song W."/>
            <person name="Zhang M."/>
            <person name="Cui Y."/>
            <person name="Dong X."/>
            <person name="Liu H."/>
            <person name="Ma X."/>
            <person name="Jiao Y."/>
            <person name="Wang B."/>
            <person name="Wei X."/>
            <person name="Stein J.C."/>
            <person name="Glaubitz J.C."/>
            <person name="Lu F."/>
            <person name="Yu G."/>
            <person name="Liang C."/>
            <person name="Fengler K."/>
            <person name="Li B."/>
            <person name="Rafalski A."/>
            <person name="Schnable P.S."/>
            <person name="Ware D.H."/>
            <person name="Buckler E.S."/>
            <person name="Lai J."/>
        </authorList>
    </citation>
    <scope>NUCLEOTIDE SEQUENCE [LARGE SCALE GENOMIC DNA]</scope>
    <source>
        <tissue evidence="22">Seedling</tissue>
    </source>
</reference>
<feature type="binding site" evidence="19">
    <location>
        <position position="558"/>
    </location>
    <ligand>
        <name>ATP</name>
        <dbReference type="ChEBI" id="CHEBI:30616"/>
    </ligand>
</feature>
<comment type="subunit">
    <text evidence="5">Homodimer.</text>
</comment>
<dbReference type="InterPro" id="IPR013785">
    <property type="entry name" value="Aldolase_TIM"/>
</dbReference>
<keyword evidence="11 22" id="KW-0418">Kinase</keyword>
<evidence type="ECO:0000256" key="4">
    <source>
        <dbReference type="ARBA" id="ARBA00010217"/>
    </source>
</evidence>
<dbReference type="FunFam" id="1.10.510.10:FF:000240">
    <property type="entry name" value="Lectin-domain containing receptor kinase A4.3"/>
    <property type="match status" value="1"/>
</dbReference>
<keyword evidence="10 19" id="KW-0547">Nucleotide-binding</keyword>
<comment type="subcellular location">
    <subcellularLocation>
        <location evidence="1">Cell membrane</location>
        <topology evidence="1">Single-pass type I membrane protein</topology>
    </subcellularLocation>
</comment>
<feature type="domain" description="Protein kinase" evidence="21">
    <location>
        <begin position="529"/>
        <end position="815"/>
    </location>
</feature>
<gene>
    <name evidence="22" type="primary">LECRK91_0</name>
    <name evidence="22" type="ORF">Zm00014a_040432</name>
</gene>
<evidence type="ECO:0000256" key="11">
    <source>
        <dbReference type="ARBA" id="ARBA00022777"/>
    </source>
</evidence>
<comment type="pathway">
    <text evidence="18">Carbohydrate biosynthesis.</text>
</comment>
<dbReference type="InterPro" id="IPR017441">
    <property type="entry name" value="Protein_kinase_ATP_BS"/>
</dbReference>
<keyword evidence="15 22" id="KW-0675">Receptor</keyword>
<dbReference type="GO" id="GO:0004672">
    <property type="term" value="F:protein kinase activity"/>
    <property type="evidence" value="ECO:0007669"/>
    <property type="project" value="InterPro"/>
</dbReference>
<dbReference type="PROSITE" id="PS51440">
    <property type="entry name" value="TIM_2"/>
    <property type="match status" value="1"/>
</dbReference>
<evidence type="ECO:0000256" key="16">
    <source>
        <dbReference type="ARBA" id="ARBA00023180"/>
    </source>
</evidence>
<dbReference type="Gene3D" id="3.30.200.20">
    <property type="entry name" value="Phosphorylase Kinase, domain 1"/>
    <property type="match status" value="1"/>
</dbReference>
<dbReference type="Gene3D" id="3.20.20.70">
    <property type="entry name" value="Aldolase class I"/>
    <property type="match status" value="1"/>
</dbReference>
<dbReference type="SUPFAM" id="SSF53474">
    <property type="entry name" value="alpha/beta-Hydrolases"/>
    <property type="match status" value="1"/>
</dbReference>
<dbReference type="InterPro" id="IPR018116">
    <property type="entry name" value="Somatotropin_CS"/>
</dbReference>
<dbReference type="GO" id="GO:0005886">
    <property type="term" value="C:plasma membrane"/>
    <property type="evidence" value="ECO:0007669"/>
    <property type="project" value="UniProtKB-SubCell"/>
</dbReference>
<dbReference type="ExpressionAtlas" id="A0A317Y9U7">
    <property type="expression patterns" value="baseline and differential"/>
</dbReference>
<dbReference type="GO" id="GO:0005179">
    <property type="term" value="F:hormone activity"/>
    <property type="evidence" value="ECO:0007669"/>
    <property type="project" value="InterPro"/>
</dbReference>
<organism evidence="22">
    <name type="scientific">Zea mays</name>
    <name type="common">Maize</name>
    <dbReference type="NCBI Taxonomy" id="4577"/>
    <lineage>
        <taxon>Eukaryota</taxon>
        <taxon>Viridiplantae</taxon>
        <taxon>Streptophyta</taxon>
        <taxon>Embryophyta</taxon>
        <taxon>Tracheophyta</taxon>
        <taxon>Spermatophyta</taxon>
        <taxon>Magnoliopsida</taxon>
        <taxon>Liliopsida</taxon>
        <taxon>Poales</taxon>
        <taxon>Poaceae</taxon>
        <taxon>PACMAD clade</taxon>
        <taxon>Panicoideae</taxon>
        <taxon>Andropogonodae</taxon>
        <taxon>Andropogoneae</taxon>
        <taxon>Tripsacinae</taxon>
        <taxon>Zea</taxon>
    </lineage>
</organism>
<evidence type="ECO:0000256" key="8">
    <source>
        <dbReference type="ARBA" id="ARBA00022692"/>
    </source>
</evidence>
<dbReference type="GO" id="GO:0004807">
    <property type="term" value="F:triose-phosphate isomerase activity"/>
    <property type="evidence" value="ECO:0007669"/>
    <property type="project" value="InterPro"/>
</dbReference>
<dbReference type="InterPro" id="IPR008271">
    <property type="entry name" value="Ser/Thr_kinase_AS"/>
</dbReference>
<protein>
    <submittedName>
        <fullName evidence="22">L-type lectin-domain containing receptor kinase IX.1</fullName>
    </submittedName>
</protein>
<dbReference type="PROSITE" id="PS00107">
    <property type="entry name" value="PROTEIN_KINASE_ATP"/>
    <property type="match status" value="1"/>
</dbReference>
<keyword evidence="6" id="KW-1003">Cell membrane</keyword>
<evidence type="ECO:0000256" key="1">
    <source>
        <dbReference type="ARBA" id="ARBA00004251"/>
    </source>
</evidence>
<dbReference type="Proteomes" id="UP000251960">
    <property type="component" value="Chromosome 1"/>
</dbReference>
<accession>A0A317Y9U7</accession>
<dbReference type="SMART" id="SM00220">
    <property type="entry name" value="S_TKc"/>
    <property type="match status" value="1"/>
</dbReference>
<evidence type="ECO:0000256" key="5">
    <source>
        <dbReference type="ARBA" id="ARBA00011738"/>
    </source>
</evidence>
<dbReference type="PROSITE" id="PS00171">
    <property type="entry name" value="TIM_1"/>
    <property type="match status" value="1"/>
</dbReference>
<dbReference type="InterPro" id="IPR000652">
    <property type="entry name" value="Triosephosphate_isomerase"/>
</dbReference>
<dbReference type="Pfam" id="PF00121">
    <property type="entry name" value="TIM"/>
    <property type="match status" value="1"/>
</dbReference>
<dbReference type="GO" id="GO:0005576">
    <property type="term" value="C:extracellular region"/>
    <property type="evidence" value="ECO:0007669"/>
    <property type="project" value="InterPro"/>
</dbReference>
<dbReference type="FunFam" id="3.20.20.70:FF:000398">
    <property type="entry name" value="Triosephosphate isomerase cytosolic"/>
    <property type="match status" value="1"/>
</dbReference>
<evidence type="ECO:0000259" key="21">
    <source>
        <dbReference type="PROSITE" id="PS50011"/>
    </source>
</evidence>
<dbReference type="GO" id="GO:0030246">
    <property type="term" value="F:carbohydrate binding"/>
    <property type="evidence" value="ECO:0007669"/>
    <property type="project" value="UniProtKB-KW"/>
</dbReference>
<evidence type="ECO:0000256" key="17">
    <source>
        <dbReference type="ARBA" id="ARBA00023235"/>
    </source>
</evidence>
<dbReference type="InterPro" id="IPR020861">
    <property type="entry name" value="Triosephosphate_isomerase_AS"/>
</dbReference>
<feature type="region of interest" description="Disordered" evidence="20">
    <location>
        <begin position="49"/>
        <end position="78"/>
    </location>
</feature>
<dbReference type="GO" id="GO:0002229">
    <property type="term" value="P:defense response to oomycetes"/>
    <property type="evidence" value="ECO:0007669"/>
    <property type="project" value="UniProtKB-ARBA"/>
</dbReference>
<comment type="similarity">
    <text evidence="2">Belongs to the triosephosphate isomerase family.</text>
</comment>
<dbReference type="CDD" id="cd00311">
    <property type="entry name" value="TIM"/>
    <property type="match status" value="1"/>
</dbReference>
<dbReference type="InterPro" id="IPR029058">
    <property type="entry name" value="AB_hydrolase_fold"/>
</dbReference>
<keyword evidence="7" id="KW-0808">Transferase</keyword>
<keyword evidence="16" id="KW-0325">Glycoprotein</keyword>
<dbReference type="EMBL" id="NCVQ01000001">
    <property type="protein sequence ID" value="PWZ54601.1"/>
    <property type="molecule type" value="Genomic_DNA"/>
</dbReference>
<evidence type="ECO:0000256" key="18">
    <source>
        <dbReference type="ARBA" id="ARBA00024331"/>
    </source>
</evidence>
<evidence type="ECO:0000256" key="19">
    <source>
        <dbReference type="PROSITE-ProRule" id="PRU10141"/>
    </source>
</evidence>
<dbReference type="InterPro" id="IPR050528">
    <property type="entry name" value="L-type_Lectin-RKs"/>
</dbReference>
<dbReference type="PANTHER" id="PTHR27007">
    <property type="match status" value="1"/>
</dbReference>
<feature type="compositionally biased region" description="Low complexity" evidence="20">
    <location>
        <begin position="61"/>
        <end position="78"/>
    </location>
</feature>
<dbReference type="FunFam" id="3.30.200.20:FF:000168">
    <property type="entry name" value="L-type lectin-domain containing receptor kinase IX.1"/>
    <property type="match status" value="1"/>
</dbReference>
<keyword evidence="9" id="KW-0732">Signal</keyword>
<sequence length="815" mass="90746">MASMNATRWSLMTRLAEEAAGNGNSLRLANGTLKRTWIRRAAHTWCTGWHSAPGTSPPTSAPGASPSSSTSCRSNSRPNNTYGIVKGSSCYVAYKVDGDLGITIPPEKISDWTNIVLAYEPVWAIGTGKVATPAQAQEVHGGLRKWLHSNVSPAVAELTRIIYGGSVNGANCKELAAQPDVDGFLVCGASLKVNRDRYNDGSIKHSLLKQSSLDLLTIETPGLKKNDSFSRWMSKELEESSIETVKVLDGSNVLTNEQLDAYVVTLHFLKTNYSAFSMFHQVVHILVQIQRYSLDLPRIDRTVRYSLRSQGAHIPTFEHVPESSVSIAAYLWASGPPYLFSWLNPQISAQDMMHPELLAKLVSNNFCTMPAKVVLQLTTAFREGGLCNRNGTFSYKDHLRECQTHVLALAGDKDLICPPDAVYETVKLIPNHKVDYRVFGKPQGPHYAHYDLVGGRLEHACADRCPELRRFCLQEAGVIHDSPVRRRKAGERRELDVFDDEPLDDESFEKGTGPRRFRYGELAMATSFFSEKEKLGEGGFGSVYRGYLKDLDLHVAIKRVSKSSKQGRKEYVSEVKITSRLRHRNLVQLIGWCHVGDELLLVYELMPNGSLDSHVHSTGNVLSWQRRHEIVLGIGSALLYLHQEWEQCVLHRDIKPSNVMLDASFNAKLGDFGLARLVDHERQSHTTALAGTMGYMDPECMFSGSASTSSDVYSFGVVVLEVATGRRPIVDTEEEHVTMHLAQGSVHNKGYGFTSLQPGTQICLDKDSWGIHNLLAFSECRMRLLGLNTLSQKYLNNKRLCGMELRNLTHQSRTP</sequence>
<evidence type="ECO:0000256" key="3">
    <source>
        <dbReference type="ARBA" id="ARBA00008536"/>
    </source>
</evidence>
<evidence type="ECO:0000256" key="10">
    <source>
        <dbReference type="ARBA" id="ARBA00022741"/>
    </source>
</evidence>
<dbReference type="Gene3D" id="1.10.510.10">
    <property type="entry name" value="Transferase(Phosphotransferase) domain 1"/>
    <property type="match status" value="1"/>
</dbReference>
<evidence type="ECO:0000256" key="13">
    <source>
        <dbReference type="ARBA" id="ARBA00022989"/>
    </source>
</evidence>
<dbReference type="Pfam" id="PF00069">
    <property type="entry name" value="Pkinase"/>
    <property type="match status" value="1"/>
</dbReference>
<keyword evidence="22" id="KW-0430">Lectin</keyword>
<evidence type="ECO:0000256" key="7">
    <source>
        <dbReference type="ARBA" id="ARBA00022679"/>
    </source>
</evidence>
<keyword evidence="14" id="KW-0472">Membrane</keyword>
<evidence type="ECO:0000256" key="6">
    <source>
        <dbReference type="ARBA" id="ARBA00022475"/>
    </source>
</evidence>
<evidence type="ECO:0000256" key="2">
    <source>
        <dbReference type="ARBA" id="ARBA00007422"/>
    </source>
</evidence>
<keyword evidence="8" id="KW-0812">Transmembrane</keyword>
<name>A0A317Y9U7_MAIZE</name>
<dbReference type="Gene3D" id="3.40.50.1820">
    <property type="entry name" value="alpha/beta hydrolase"/>
    <property type="match status" value="1"/>
</dbReference>
<evidence type="ECO:0000256" key="15">
    <source>
        <dbReference type="ARBA" id="ARBA00023170"/>
    </source>
</evidence>
<comment type="caution">
    <text evidence="22">The sequence shown here is derived from an EMBL/GenBank/DDBJ whole genome shotgun (WGS) entry which is preliminary data.</text>
</comment>
<dbReference type="SUPFAM" id="SSF51351">
    <property type="entry name" value="Triosephosphate isomerase (TIM)"/>
    <property type="match status" value="1"/>
</dbReference>
<keyword evidence="12 19" id="KW-0067">ATP-binding</keyword>
<dbReference type="InterPro" id="IPR035990">
    <property type="entry name" value="TIM_sf"/>
</dbReference>
<dbReference type="InterPro" id="IPR000719">
    <property type="entry name" value="Prot_kinase_dom"/>
</dbReference>
<comment type="similarity">
    <text evidence="3">In the N-terminal section; belongs to the leguminous lectin family.</text>
</comment>
<proteinExistence type="inferred from homology"/>
<dbReference type="GO" id="GO:0005524">
    <property type="term" value="F:ATP binding"/>
    <property type="evidence" value="ECO:0007669"/>
    <property type="project" value="UniProtKB-UniRule"/>
</dbReference>
<evidence type="ECO:0000256" key="12">
    <source>
        <dbReference type="ARBA" id="ARBA00022840"/>
    </source>
</evidence>
<evidence type="ECO:0000313" key="22">
    <source>
        <dbReference type="EMBL" id="PWZ54601.1"/>
    </source>
</evidence>
<dbReference type="InterPro" id="IPR011009">
    <property type="entry name" value="Kinase-like_dom_sf"/>
</dbReference>
<evidence type="ECO:0000256" key="20">
    <source>
        <dbReference type="SAM" id="MobiDB-lite"/>
    </source>
</evidence>
<keyword evidence="17" id="KW-0413">Isomerase</keyword>
<dbReference type="PROSITE" id="PS00338">
    <property type="entry name" value="SOMATOTROPIN_2"/>
    <property type="match status" value="1"/>
</dbReference>
<dbReference type="AlphaFoldDB" id="A0A317Y9U7"/>
<dbReference type="PROSITE" id="PS00108">
    <property type="entry name" value="PROTEIN_KINASE_ST"/>
    <property type="match status" value="1"/>
</dbReference>
<comment type="similarity">
    <text evidence="4">In the C-terminal section; belongs to the protein kinase superfamily. Ser/Thr protein kinase family.</text>
</comment>
<evidence type="ECO:0000256" key="9">
    <source>
        <dbReference type="ARBA" id="ARBA00022729"/>
    </source>
</evidence>
<keyword evidence="13" id="KW-1133">Transmembrane helix</keyword>
<dbReference type="SUPFAM" id="SSF56112">
    <property type="entry name" value="Protein kinase-like (PK-like)"/>
    <property type="match status" value="1"/>
</dbReference>
<dbReference type="PROSITE" id="PS50011">
    <property type="entry name" value="PROTEIN_KINASE_DOM"/>
    <property type="match status" value="1"/>
</dbReference>